<keyword evidence="1" id="KW-0732">Signal</keyword>
<evidence type="ECO:0000259" key="2">
    <source>
        <dbReference type="Pfam" id="PF09917"/>
    </source>
</evidence>
<keyword evidence="4" id="KW-1185">Reference proteome</keyword>
<reference evidence="3 4" key="1">
    <citation type="submission" date="2017-02" db="EMBL/GenBank/DDBJ databases">
        <authorList>
            <person name="Peterson S.W."/>
        </authorList>
    </citation>
    <scope>NUCLEOTIDE SEQUENCE [LARGE SCALE GENOMIC DNA]</scope>
    <source>
        <strain evidence="3 4">DSM 22335</strain>
    </source>
</reference>
<sequence length="144" mass="16740">MKKLVFFACILCLCTSFRYKADDSIVGTWINSKGQVHLQIYKQDNKYYGKIIWLQSPNQPNGMPKVDKNNPDHSLRTQPIIGLVILRDFTYRDEEWTSGRIYDPESGKVYRGIMKMPDDATLNMRGYIGISLLGRTETWKRVTK</sequence>
<dbReference type="PANTHER" id="PTHR36919:SF2">
    <property type="entry name" value="BLL6627 PROTEIN"/>
    <property type="match status" value="1"/>
</dbReference>
<dbReference type="EMBL" id="FUWH01000002">
    <property type="protein sequence ID" value="SJZ48882.1"/>
    <property type="molecule type" value="Genomic_DNA"/>
</dbReference>
<dbReference type="Pfam" id="PF09917">
    <property type="entry name" value="DUF2147"/>
    <property type="match status" value="1"/>
</dbReference>
<dbReference type="OrthoDB" id="9814399at2"/>
<dbReference type="PANTHER" id="PTHR36919">
    <property type="entry name" value="BLR1215 PROTEIN"/>
    <property type="match status" value="1"/>
</dbReference>
<feature type="chain" id="PRO_5013341038" description="DUF2147 domain-containing protein" evidence="1">
    <location>
        <begin position="22"/>
        <end position="144"/>
    </location>
</feature>
<dbReference type="Gene3D" id="2.40.128.520">
    <property type="match status" value="1"/>
</dbReference>
<gene>
    <name evidence="3" type="ORF">SAMN04488132_102264</name>
</gene>
<dbReference type="Proteomes" id="UP000190888">
    <property type="component" value="Unassembled WGS sequence"/>
</dbReference>
<dbReference type="InterPro" id="IPR019223">
    <property type="entry name" value="DUF2147"/>
</dbReference>
<accession>A0A1T4L2B6</accession>
<name>A0A1T4L2B6_9BACT</name>
<feature type="signal peptide" evidence="1">
    <location>
        <begin position="1"/>
        <end position="21"/>
    </location>
</feature>
<proteinExistence type="predicted"/>
<organism evidence="3 4">
    <name type="scientific">Sediminibacterium ginsengisoli</name>
    <dbReference type="NCBI Taxonomy" id="413434"/>
    <lineage>
        <taxon>Bacteria</taxon>
        <taxon>Pseudomonadati</taxon>
        <taxon>Bacteroidota</taxon>
        <taxon>Chitinophagia</taxon>
        <taxon>Chitinophagales</taxon>
        <taxon>Chitinophagaceae</taxon>
        <taxon>Sediminibacterium</taxon>
    </lineage>
</organism>
<dbReference type="AlphaFoldDB" id="A0A1T4L2B6"/>
<feature type="domain" description="DUF2147" evidence="2">
    <location>
        <begin position="27"/>
        <end position="141"/>
    </location>
</feature>
<dbReference type="RefSeq" id="WP_078830223.1">
    <property type="nucleotide sequence ID" value="NZ_FUWH01000002.1"/>
</dbReference>
<evidence type="ECO:0000313" key="4">
    <source>
        <dbReference type="Proteomes" id="UP000190888"/>
    </source>
</evidence>
<dbReference type="STRING" id="413434.SAMN04488132_102264"/>
<protein>
    <recommendedName>
        <fullName evidence="2">DUF2147 domain-containing protein</fullName>
    </recommendedName>
</protein>
<evidence type="ECO:0000256" key="1">
    <source>
        <dbReference type="SAM" id="SignalP"/>
    </source>
</evidence>
<evidence type="ECO:0000313" key="3">
    <source>
        <dbReference type="EMBL" id="SJZ48882.1"/>
    </source>
</evidence>